<dbReference type="EMBL" id="CM020618">
    <property type="protein sequence ID" value="KAK1857485.1"/>
    <property type="molecule type" value="Genomic_DNA"/>
</dbReference>
<dbReference type="Proteomes" id="UP000798662">
    <property type="component" value="Chromosome 1"/>
</dbReference>
<evidence type="ECO:0000313" key="2">
    <source>
        <dbReference type="Proteomes" id="UP000798662"/>
    </source>
</evidence>
<name>A0ACC3BHW8_PYRYE</name>
<organism evidence="1 2">
    <name type="scientific">Pyropia yezoensis</name>
    <name type="common">Susabi-nori</name>
    <name type="synonym">Porphyra yezoensis</name>
    <dbReference type="NCBI Taxonomy" id="2788"/>
    <lineage>
        <taxon>Eukaryota</taxon>
        <taxon>Rhodophyta</taxon>
        <taxon>Bangiophyceae</taxon>
        <taxon>Bangiales</taxon>
        <taxon>Bangiaceae</taxon>
        <taxon>Pyropia</taxon>
    </lineage>
</organism>
<protein>
    <submittedName>
        <fullName evidence="1">Uncharacterized protein</fullName>
    </submittedName>
</protein>
<reference evidence="1" key="1">
    <citation type="submission" date="2019-11" db="EMBL/GenBank/DDBJ databases">
        <title>Nori genome reveals adaptations in red seaweeds to the harsh intertidal environment.</title>
        <authorList>
            <person name="Wang D."/>
            <person name="Mao Y."/>
        </authorList>
    </citation>
    <scope>NUCLEOTIDE SEQUENCE</scope>
    <source>
        <tissue evidence="1">Gametophyte</tissue>
    </source>
</reference>
<sequence length="736" mass="74611">MDGEAMPPAGGGGAAAAATAAAVAGRPSSDSEAGFTAFAQNGGGGGGGDGGAGGTTVTYGATCDSPSAAGGGGVAGVSAAGVPAAAGRLVRAHALTVLGLAAYAGGLALLGTLVFEPLPWQAWFSFAVLGVMFAALVVAALPTQVILLLALVTLLAFQVVTPKDALSGFAGNGVGTIAVLFVVVEGITRTSTLAPAVGVLLGKPRSLVVAQARVMIVVAAVSAFLYDTPTILMMLPLVESWAGRAGVDPRLLLMPLNNAGLLGGAMTLLGTSANLVVVDLAKAATDLVDDNGAPLKFRVFDVGRVGAPVAVAGLIYMLIASRFLLGRPGSQADTCVDVAGGATSRDEESGATAAALGAVRAYTCALRVQPRAAIIGDTVVGAGLRRLRGLFLIEIERENGEVLPAVDPETRLAAGDTLIFSGDVDTVRELYQLPGLEPATTHSRKINTVHHHRRLVEVVISHHSTLVGRGVRELGFRSLFRAAIIAVHRRGEYVDGRTGDVVLAAGDCLLLETDSGFVERHRNDARFGAVLEVRRSQPVRRDVVHQLIAGVIVVAMVGVAASGIVPLFTAAAVAAVAMLATGCLSLENASTCFNLPVLITVAASVGLSTSLESTGAAAALAAAILALFSRLGELGILYGIAASTVIVSSMVTNVAAVSLLFPIVQSLVAKGGVSAYAAVYVLMVGGSLSFATPIAYNTNVIITERGGYSFVDWVKFGVPLQIIGVAILPPLALVAF</sequence>
<proteinExistence type="predicted"/>
<keyword evidence="2" id="KW-1185">Reference proteome</keyword>
<comment type="caution">
    <text evidence="1">The sequence shown here is derived from an EMBL/GenBank/DDBJ whole genome shotgun (WGS) entry which is preliminary data.</text>
</comment>
<accession>A0ACC3BHW8</accession>
<evidence type="ECO:0000313" key="1">
    <source>
        <dbReference type="EMBL" id="KAK1857485.1"/>
    </source>
</evidence>
<gene>
    <name evidence="1" type="ORF">I4F81_000102</name>
</gene>